<gene>
    <name evidence="1" type="ORF">GCM10023340_34370</name>
</gene>
<reference evidence="2" key="1">
    <citation type="journal article" date="2019" name="Int. J. Syst. Evol. Microbiol.">
        <title>The Global Catalogue of Microorganisms (GCM) 10K type strain sequencing project: providing services to taxonomists for standard genome sequencing and annotation.</title>
        <authorList>
            <consortium name="The Broad Institute Genomics Platform"/>
            <consortium name="The Broad Institute Genome Sequencing Center for Infectious Disease"/>
            <person name="Wu L."/>
            <person name="Ma J."/>
        </authorList>
    </citation>
    <scope>NUCLEOTIDE SEQUENCE [LARGE SCALE GENOMIC DNA]</scope>
    <source>
        <strain evidence="2">JCM 18459</strain>
    </source>
</reference>
<organism evidence="1 2">
    <name type="scientific">Nocardioides marinquilinus</name>
    <dbReference type="NCBI Taxonomy" id="1210400"/>
    <lineage>
        <taxon>Bacteria</taxon>
        <taxon>Bacillati</taxon>
        <taxon>Actinomycetota</taxon>
        <taxon>Actinomycetes</taxon>
        <taxon>Propionibacteriales</taxon>
        <taxon>Nocardioidaceae</taxon>
        <taxon>Nocardioides</taxon>
    </lineage>
</organism>
<comment type="caution">
    <text evidence="1">The sequence shown here is derived from an EMBL/GenBank/DDBJ whole genome shotgun (WGS) entry which is preliminary data.</text>
</comment>
<dbReference type="Proteomes" id="UP001500221">
    <property type="component" value="Unassembled WGS sequence"/>
</dbReference>
<sequence>MLVAPVDARREIHRLADCPASAKHRPYARGLKTVVLDANELSRDFMCRGLKYQLLEHMFHATWLTVYVPAVVLEELVANHQRAVERSDGEITQIAKVRRRLGLTPIATVADQFDYRAYITERWDERLAFNVLPWPTVPHEELVERAVMHLPPFNSKGSG</sequence>
<evidence type="ECO:0000313" key="2">
    <source>
        <dbReference type="Proteomes" id="UP001500221"/>
    </source>
</evidence>
<accession>A0ABP9PVX6</accession>
<keyword evidence="2" id="KW-1185">Reference proteome</keyword>
<dbReference type="EMBL" id="BAABKG010000004">
    <property type="protein sequence ID" value="GAA5153032.1"/>
    <property type="molecule type" value="Genomic_DNA"/>
</dbReference>
<protein>
    <recommendedName>
        <fullName evidence="3">PIN domain-containing protein</fullName>
    </recommendedName>
</protein>
<evidence type="ECO:0000313" key="1">
    <source>
        <dbReference type="EMBL" id="GAA5153032.1"/>
    </source>
</evidence>
<proteinExistence type="predicted"/>
<name>A0ABP9PVX6_9ACTN</name>
<evidence type="ECO:0008006" key="3">
    <source>
        <dbReference type="Google" id="ProtNLM"/>
    </source>
</evidence>